<dbReference type="AlphaFoldDB" id="A0A443S8M5"/>
<dbReference type="Pfam" id="PF00561">
    <property type="entry name" value="Abhydrolase_1"/>
    <property type="match status" value="1"/>
</dbReference>
<keyword evidence="2 13" id="KW-0378">Hydrolase</keyword>
<accession>A0A443S8M5</accession>
<dbReference type="STRING" id="299467.A0A443S8M5"/>
<evidence type="ECO:0000259" key="12">
    <source>
        <dbReference type="Pfam" id="PF00561"/>
    </source>
</evidence>
<comment type="catalytic activity">
    <reaction evidence="5">
        <text>a 1,2-diacyl-sn-glycerol + H2O = a 2-acylglycerol + a fatty acid + H(+)</text>
        <dbReference type="Rhea" id="RHEA:33275"/>
        <dbReference type="ChEBI" id="CHEBI:15377"/>
        <dbReference type="ChEBI" id="CHEBI:15378"/>
        <dbReference type="ChEBI" id="CHEBI:17389"/>
        <dbReference type="ChEBI" id="CHEBI:17815"/>
        <dbReference type="ChEBI" id="CHEBI:28868"/>
        <dbReference type="EC" id="3.1.1.116"/>
    </reaction>
</comment>
<dbReference type="Gene3D" id="3.40.50.1820">
    <property type="entry name" value="alpha/beta hydrolase"/>
    <property type="match status" value="1"/>
</dbReference>
<comment type="caution">
    <text evidence="13">The sequence shown here is derived from an EMBL/GenBank/DDBJ whole genome shotgun (WGS) entry which is preliminary data.</text>
</comment>
<comment type="catalytic activity">
    <reaction evidence="10">
        <text>1-octadecanoyl-2-(9Z-octadecenoyl)-sn-glycerol + H2O = 2-(9Z-octadecenoyl)-glycerol + octadecanoate + H(+)</text>
        <dbReference type="Rhea" id="RHEA:77103"/>
        <dbReference type="ChEBI" id="CHEBI:15377"/>
        <dbReference type="ChEBI" id="CHEBI:15378"/>
        <dbReference type="ChEBI" id="CHEBI:25629"/>
        <dbReference type="ChEBI" id="CHEBI:73990"/>
        <dbReference type="ChEBI" id="CHEBI:75468"/>
    </reaction>
</comment>
<dbReference type="InterPro" id="IPR029058">
    <property type="entry name" value="AB_hydrolase_fold"/>
</dbReference>
<dbReference type="PANTHER" id="PTHR46118:SF4">
    <property type="entry name" value="PROTEIN ABHD11"/>
    <property type="match status" value="1"/>
</dbReference>
<evidence type="ECO:0000256" key="3">
    <source>
        <dbReference type="ARBA" id="ARBA00026104"/>
    </source>
</evidence>
<evidence type="ECO:0000313" key="14">
    <source>
        <dbReference type="Proteomes" id="UP000288716"/>
    </source>
</evidence>
<dbReference type="OrthoDB" id="6424307at2759"/>
<evidence type="ECO:0000256" key="8">
    <source>
        <dbReference type="ARBA" id="ARBA00048283"/>
    </source>
</evidence>
<evidence type="ECO:0000256" key="6">
    <source>
        <dbReference type="ARBA" id="ARBA00043742"/>
    </source>
</evidence>
<evidence type="ECO:0000256" key="5">
    <source>
        <dbReference type="ARBA" id="ARBA00043667"/>
    </source>
</evidence>
<dbReference type="PANTHER" id="PTHR46118">
    <property type="entry name" value="PROTEIN ABHD11"/>
    <property type="match status" value="1"/>
</dbReference>
<protein>
    <recommendedName>
        <fullName evidence="7">sn-1-specific diacylglycerol lipase ABHD11</fullName>
        <ecNumber evidence="3">3.1.1.116</ecNumber>
    </recommendedName>
    <alternativeName>
        <fullName evidence="4">Alpha/beta hydrolase domain-containing protein 11</fullName>
    </alternativeName>
</protein>
<evidence type="ECO:0000256" key="2">
    <source>
        <dbReference type="ARBA" id="ARBA00022801"/>
    </source>
</evidence>
<comment type="catalytic activity">
    <reaction evidence="9">
        <text>1,2-didecanoylglycerol + H2O = decanoylglycerol + decanoate + H(+)</text>
        <dbReference type="Rhea" id="RHEA:48596"/>
        <dbReference type="ChEBI" id="CHEBI:11152"/>
        <dbReference type="ChEBI" id="CHEBI:15377"/>
        <dbReference type="ChEBI" id="CHEBI:15378"/>
        <dbReference type="ChEBI" id="CHEBI:27689"/>
        <dbReference type="ChEBI" id="CHEBI:90605"/>
    </reaction>
</comment>
<dbReference type="EC" id="3.1.1.116" evidence="3"/>
<feature type="domain" description="AB hydrolase-1" evidence="12">
    <location>
        <begin position="46"/>
        <end position="173"/>
    </location>
</feature>
<dbReference type="EMBL" id="NCKV01005750">
    <property type="protein sequence ID" value="RWS23872.1"/>
    <property type="molecule type" value="Genomic_DNA"/>
</dbReference>
<comment type="catalytic activity">
    <reaction evidence="11">
        <text>1-octadecanoyl-2-(5Z,8Z,11Z,14Z-eicosatetraenoyl)-sn-glycerol + H2O = 2-(5Z,8Z,11Z,14Z-eicosatetraenoyl)-glycerol + octadecanoate + H(+)</text>
        <dbReference type="Rhea" id="RHEA:38507"/>
        <dbReference type="ChEBI" id="CHEBI:15377"/>
        <dbReference type="ChEBI" id="CHEBI:15378"/>
        <dbReference type="ChEBI" id="CHEBI:25629"/>
        <dbReference type="ChEBI" id="CHEBI:52392"/>
        <dbReference type="ChEBI" id="CHEBI:75728"/>
    </reaction>
</comment>
<keyword evidence="14" id="KW-1185">Reference proteome</keyword>
<sequence>MFHLVKRSFSTAAEKFATIGRNDIKSTVKLDYLTFNPDFVEAVKSPIVLYHGKFTTKHLWTPIADTLANATQRQVLSVDLRNHGGSEYTTIDGSHVPLMALDMKQFMDEQNIRKAILFGHSLGGRAMMQMAFYFPEMVEKLIVFDMGFNIPTKPLSFLYLFDQFLLHFIETVDANLTLEEAKMQIRNLLLKQIKDVFFVQVIADTLEKVNGKFQYSFNIEVMYESLWKGRVHHLDVTKPYEGHSLFIYGNTGFVIEEDFISIRTVFPNVKFEHIDTGHYGMVEKPDLFSQRVSEFINN</sequence>
<evidence type="ECO:0000313" key="13">
    <source>
        <dbReference type="EMBL" id="RWS23872.1"/>
    </source>
</evidence>
<organism evidence="13 14">
    <name type="scientific">Leptotrombidium deliense</name>
    <dbReference type="NCBI Taxonomy" id="299467"/>
    <lineage>
        <taxon>Eukaryota</taxon>
        <taxon>Metazoa</taxon>
        <taxon>Ecdysozoa</taxon>
        <taxon>Arthropoda</taxon>
        <taxon>Chelicerata</taxon>
        <taxon>Arachnida</taxon>
        <taxon>Acari</taxon>
        <taxon>Acariformes</taxon>
        <taxon>Trombidiformes</taxon>
        <taxon>Prostigmata</taxon>
        <taxon>Anystina</taxon>
        <taxon>Parasitengona</taxon>
        <taxon>Trombiculoidea</taxon>
        <taxon>Trombiculidae</taxon>
        <taxon>Leptotrombidium</taxon>
    </lineage>
</organism>
<dbReference type="InterPro" id="IPR000073">
    <property type="entry name" value="AB_hydrolase_1"/>
</dbReference>
<comment type="catalytic activity">
    <reaction evidence="8">
        <text>1-octadecanoyl-2-(4Z,7Z,10Z,13Z,16Z,19Z-docosahexaenoyl)-sn-glycerol + H2O = 2-(4Z,7Z,10Z,13Z,16Z,19Z-docosahexaenoyl)-glycerol + octadecanoate + H(+)</text>
        <dbReference type="Rhea" id="RHEA:77107"/>
        <dbReference type="ChEBI" id="CHEBI:15377"/>
        <dbReference type="ChEBI" id="CHEBI:15378"/>
        <dbReference type="ChEBI" id="CHEBI:25629"/>
        <dbReference type="ChEBI" id="CHEBI:77129"/>
        <dbReference type="ChEBI" id="CHEBI:186738"/>
    </reaction>
</comment>
<evidence type="ECO:0000256" key="4">
    <source>
        <dbReference type="ARBA" id="ARBA00042703"/>
    </source>
</evidence>
<comment type="catalytic activity">
    <reaction evidence="6">
        <text>a 1,3-diacyl-sn-glycerol + H2O = a 1-acyl-sn-glycerol + a fatty acid + H(+)</text>
        <dbReference type="Rhea" id="RHEA:38503"/>
        <dbReference type="ChEBI" id="CHEBI:15377"/>
        <dbReference type="ChEBI" id="CHEBI:15378"/>
        <dbReference type="ChEBI" id="CHEBI:28868"/>
        <dbReference type="ChEBI" id="CHEBI:64683"/>
        <dbReference type="ChEBI" id="CHEBI:77272"/>
    </reaction>
</comment>
<evidence type="ECO:0000256" key="9">
    <source>
        <dbReference type="ARBA" id="ARBA00048504"/>
    </source>
</evidence>
<dbReference type="VEuPathDB" id="VectorBase:LDEU008168"/>
<dbReference type="PRINTS" id="PR00111">
    <property type="entry name" value="ABHYDROLASE"/>
</dbReference>
<evidence type="ECO:0000256" key="1">
    <source>
        <dbReference type="ARBA" id="ARBA00008645"/>
    </source>
</evidence>
<evidence type="ECO:0000256" key="11">
    <source>
        <dbReference type="ARBA" id="ARBA00048919"/>
    </source>
</evidence>
<name>A0A443S8M5_9ACAR</name>
<gene>
    <name evidence="13" type="ORF">B4U80_13305</name>
</gene>
<dbReference type="Proteomes" id="UP000288716">
    <property type="component" value="Unassembled WGS sequence"/>
</dbReference>
<proteinExistence type="inferred from homology"/>
<comment type="similarity">
    <text evidence="1">Belongs to the AB hydrolase superfamily.</text>
</comment>
<reference evidence="13 14" key="1">
    <citation type="journal article" date="2018" name="Gigascience">
        <title>Genomes of trombidid mites reveal novel predicted allergens and laterally-transferred genes associated with secondary metabolism.</title>
        <authorList>
            <person name="Dong X."/>
            <person name="Chaisiri K."/>
            <person name="Xia D."/>
            <person name="Armstrong S.D."/>
            <person name="Fang Y."/>
            <person name="Donnelly M.J."/>
            <person name="Kadowaki T."/>
            <person name="McGarry J.W."/>
            <person name="Darby A.C."/>
            <person name="Makepeace B.L."/>
        </authorList>
    </citation>
    <scope>NUCLEOTIDE SEQUENCE [LARGE SCALE GENOMIC DNA]</scope>
    <source>
        <strain evidence="13">UoL-UT</strain>
    </source>
</reference>
<dbReference type="GO" id="GO:0016787">
    <property type="term" value="F:hydrolase activity"/>
    <property type="evidence" value="ECO:0007669"/>
    <property type="project" value="UniProtKB-KW"/>
</dbReference>
<evidence type="ECO:0000256" key="7">
    <source>
        <dbReference type="ARBA" id="ARBA00044064"/>
    </source>
</evidence>
<dbReference type="SUPFAM" id="SSF53474">
    <property type="entry name" value="alpha/beta-Hydrolases"/>
    <property type="match status" value="1"/>
</dbReference>
<evidence type="ECO:0000256" key="10">
    <source>
        <dbReference type="ARBA" id="ARBA00048513"/>
    </source>
</evidence>